<protein>
    <submittedName>
        <fullName evidence="1">Uncharacterized protein</fullName>
    </submittedName>
</protein>
<evidence type="ECO:0000313" key="2">
    <source>
        <dbReference type="Proteomes" id="UP000665047"/>
    </source>
</evidence>
<proteinExistence type="predicted"/>
<organism evidence="1 2">
    <name type="scientific">Xenorhabdus budapestensis</name>
    <dbReference type="NCBI Taxonomy" id="290110"/>
    <lineage>
        <taxon>Bacteria</taxon>
        <taxon>Pseudomonadati</taxon>
        <taxon>Pseudomonadota</taxon>
        <taxon>Gammaproteobacteria</taxon>
        <taxon>Enterobacterales</taxon>
        <taxon>Morganellaceae</taxon>
        <taxon>Xenorhabdus</taxon>
    </lineage>
</organism>
<dbReference type="Proteomes" id="UP000665047">
    <property type="component" value="Chromosome"/>
</dbReference>
<gene>
    <name evidence="1" type="ORF">HGO23_06330</name>
</gene>
<dbReference type="RefSeq" id="WP_209028845.1">
    <property type="nucleotide sequence ID" value="NZ_CP072455.1"/>
</dbReference>
<accession>A0ABX7VQX2</accession>
<name>A0ABX7VQX2_XENBU</name>
<keyword evidence="2" id="KW-1185">Reference proteome</keyword>
<sequence length="55" mass="5932">MRADALVNVKVLSHAVDMLLGVIPAVVNVDYRSDQLVVNVHPLVMSLSHGLPPCK</sequence>
<reference evidence="1 2" key="1">
    <citation type="submission" date="2021-03" db="EMBL/GenBank/DDBJ databases">
        <title>Complete Genome Sequence Data of Xenorhabdus budapestensis strain C72, a Candidate Biological Control Agent, from China.</title>
        <authorList>
            <person name="LI B."/>
            <person name="WANG S."/>
            <person name="QIU D."/>
        </authorList>
    </citation>
    <scope>NUCLEOTIDE SEQUENCE [LARGE SCALE GENOMIC DNA]</scope>
    <source>
        <strain evidence="1 2">C-7-2</strain>
    </source>
</reference>
<evidence type="ECO:0000313" key="1">
    <source>
        <dbReference type="EMBL" id="QTL41825.1"/>
    </source>
</evidence>
<dbReference type="EMBL" id="CP072455">
    <property type="protein sequence ID" value="QTL41825.1"/>
    <property type="molecule type" value="Genomic_DNA"/>
</dbReference>